<keyword evidence="1" id="KW-0812">Transmembrane</keyword>
<evidence type="ECO:0000313" key="2">
    <source>
        <dbReference type="EMBL" id="TDX01570.1"/>
    </source>
</evidence>
<name>A0A4R8DTG2_9BACT</name>
<proteinExistence type="predicted"/>
<dbReference type="EMBL" id="SODV01000001">
    <property type="protein sequence ID" value="TDX01570.1"/>
    <property type="molecule type" value="Genomic_DNA"/>
</dbReference>
<reference evidence="2 3" key="1">
    <citation type="submission" date="2019-03" db="EMBL/GenBank/DDBJ databases">
        <title>Genomic Encyclopedia of Type Strains, Phase IV (KMG-IV): sequencing the most valuable type-strain genomes for metagenomic binning, comparative biology and taxonomic classification.</title>
        <authorList>
            <person name="Goeker M."/>
        </authorList>
    </citation>
    <scope>NUCLEOTIDE SEQUENCE [LARGE SCALE GENOMIC DNA]</scope>
    <source>
        <strain evidence="2 3">DSM 100059</strain>
    </source>
</reference>
<evidence type="ECO:0000256" key="1">
    <source>
        <dbReference type="SAM" id="Phobius"/>
    </source>
</evidence>
<comment type="caution">
    <text evidence="2">The sequence shown here is derived from an EMBL/GenBank/DDBJ whole genome shotgun (WGS) entry which is preliminary data.</text>
</comment>
<keyword evidence="3" id="KW-1185">Reference proteome</keyword>
<dbReference type="RefSeq" id="WP_133994215.1">
    <property type="nucleotide sequence ID" value="NZ_SODV01000001.1"/>
</dbReference>
<gene>
    <name evidence="2" type="ORF">EDB95_2610</name>
</gene>
<feature type="transmembrane region" description="Helical" evidence="1">
    <location>
        <begin position="51"/>
        <end position="74"/>
    </location>
</feature>
<accession>A0A4R8DTG2</accession>
<feature type="transmembrane region" description="Helical" evidence="1">
    <location>
        <begin position="12"/>
        <end position="31"/>
    </location>
</feature>
<organism evidence="2 3">
    <name type="scientific">Dinghuibacter silviterrae</name>
    <dbReference type="NCBI Taxonomy" id="1539049"/>
    <lineage>
        <taxon>Bacteria</taxon>
        <taxon>Pseudomonadati</taxon>
        <taxon>Bacteroidota</taxon>
        <taxon>Chitinophagia</taxon>
        <taxon>Chitinophagales</taxon>
        <taxon>Chitinophagaceae</taxon>
        <taxon>Dinghuibacter</taxon>
    </lineage>
</organism>
<protein>
    <submittedName>
        <fullName evidence="2">Uncharacterized protein</fullName>
    </submittedName>
</protein>
<keyword evidence="1" id="KW-1133">Transmembrane helix</keyword>
<evidence type="ECO:0000313" key="3">
    <source>
        <dbReference type="Proteomes" id="UP000294498"/>
    </source>
</evidence>
<dbReference type="AlphaFoldDB" id="A0A4R8DTG2"/>
<keyword evidence="1" id="KW-0472">Membrane</keyword>
<feature type="transmembrane region" description="Helical" evidence="1">
    <location>
        <begin position="94"/>
        <end position="112"/>
    </location>
</feature>
<dbReference type="Proteomes" id="UP000294498">
    <property type="component" value="Unassembled WGS sequence"/>
</dbReference>
<sequence>MKDYLSKAGNLLLVLGIYVYFSAWVYVHSFYGHFGVSPATLGIDYSAYLVFSFNVFISKPFLVALGVFAVLGLVRMGLAIAHWKAPSFLTRFRLVWLLAFMVLLFPWLFYVAQTAAWNDYTNERLNKGTLRSVQFVFRKDSDVLYPAQVLDTAGQAGQDLLQDLRLLKNDSTRLLKLLGESDAYYIVLSQRPVDPVVGALPIGFVYFVDKKDVLLAKITLSSL</sequence>